<dbReference type="Pfam" id="PF04909">
    <property type="entry name" value="Amidohydro_2"/>
    <property type="match status" value="1"/>
</dbReference>
<evidence type="ECO:0000313" key="4">
    <source>
        <dbReference type="Proteomes" id="UP001589627"/>
    </source>
</evidence>
<dbReference type="InterPro" id="IPR032466">
    <property type="entry name" value="Metal_Hydrolase"/>
</dbReference>
<comment type="caution">
    <text evidence="3">The sequence shown here is derived from an EMBL/GenBank/DDBJ whole genome shotgun (WGS) entry which is preliminary data.</text>
</comment>
<dbReference type="PANTHER" id="PTHR21240:SF28">
    <property type="entry name" value="ISO-OROTATE DECARBOXYLASE (EUROFUNG)"/>
    <property type="match status" value="1"/>
</dbReference>
<proteinExistence type="predicted"/>
<protein>
    <submittedName>
        <fullName evidence="3">Amidohydrolase family protein</fullName>
    </submittedName>
</protein>
<gene>
    <name evidence="3" type="ORF">ACFFNX_16145</name>
</gene>
<organism evidence="3 4">
    <name type="scientific">Actinoallomurus acaciae</name>
    <dbReference type="NCBI Taxonomy" id="502577"/>
    <lineage>
        <taxon>Bacteria</taxon>
        <taxon>Bacillati</taxon>
        <taxon>Actinomycetota</taxon>
        <taxon>Actinomycetes</taxon>
        <taxon>Streptosporangiales</taxon>
        <taxon>Thermomonosporaceae</taxon>
        <taxon>Actinoallomurus</taxon>
    </lineage>
</organism>
<dbReference type="EMBL" id="JBHLZP010000102">
    <property type="protein sequence ID" value="MFB9833723.1"/>
    <property type="molecule type" value="Genomic_DNA"/>
</dbReference>
<dbReference type="InterPro" id="IPR006680">
    <property type="entry name" value="Amidohydro-rel"/>
</dbReference>
<feature type="domain" description="Amidohydrolase-related" evidence="2">
    <location>
        <begin position="3"/>
        <end position="336"/>
    </location>
</feature>
<keyword evidence="1" id="KW-0456">Lyase</keyword>
<dbReference type="Proteomes" id="UP001589627">
    <property type="component" value="Unassembled WGS sequence"/>
</dbReference>
<dbReference type="SUPFAM" id="SSF51556">
    <property type="entry name" value="Metallo-dependent hydrolases"/>
    <property type="match status" value="1"/>
</dbReference>
<evidence type="ECO:0000256" key="1">
    <source>
        <dbReference type="ARBA" id="ARBA00023239"/>
    </source>
</evidence>
<evidence type="ECO:0000259" key="2">
    <source>
        <dbReference type="Pfam" id="PF04909"/>
    </source>
</evidence>
<dbReference type="InterPro" id="IPR032465">
    <property type="entry name" value="ACMSD"/>
</dbReference>
<dbReference type="PANTHER" id="PTHR21240">
    <property type="entry name" value="2-AMINO-3-CARBOXYLMUCONATE-6-SEMIALDEHYDE DECARBOXYLASE"/>
    <property type="match status" value="1"/>
</dbReference>
<reference evidence="3 4" key="1">
    <citation type="submission" date="2024-09" db="EMBL/GenBank/DDBJ databases">
        <authorList>
            <person name="Sun Q."/>
            <person name="Mori K."/>
        </authorList>
    </citation>
    <scope>NUCLEOTIDE SEQUENCE [LARGE SCALE GENOMIC DNA]</scope>
    <source>
        <strain evidence="3 4">TBRC 0563</strain>
    </source>
</reference>
<dbReference type="RefSeq" id="WP_378201922.1">
    <property type="nucleotide sequence ID" value="NZ_JBHLZP010000102.1"/>
</dbReference>
<keyword evidence="4" id="KW-1185">Reference proteome</keyword>
<evidence type="ECO:0000313" key="3">
    <source>
        <dbReference type="EMBL" id="MFB9833723.1"/>
    </source>
</evidence>
<dbReference type="Gene3D" id="3.20.20.140">
    <property type="entry name" value="Metal-dependent hydrolases"/>
    <property type="match status" value="1"/>
</dbReference>
<accession>A0ABV5YFB5</accession>
<sequence>MLIDCHGHFTTAPPALGKWRERQIRAFEESGARVSPDELRISDDEVRAAIEQGQLKLQRERGVDVALFSPGAGKMAHHYGDEETSLAWARVSNDLISRVCGLFPDRFVGVCQLPQSPGDALESSVRRSAVELERCVEELGFVGCLLNPDPSDGYYQAPPLTDKVYYPLYEKMVELDVPAMIHVAMSRNPSLQGTCAHYLAGDTAVFMQLCLSDLFTDFPTLKLIIPHGGGAVPYHWGRYRGVMQDQGRPPLEELVLRNVFFDTCVYHRRGLELLTDVIPAENILFASEMIGAVRGVDPETGHRFDDTKYLLDSVESLSEADRRAVYGGNALRVFGRLEGVLKSRNRVRPEA</sequence>
<name>A0ABV5YFB5_9ACTN</name>